<dbReference type="PIRSF" id="PIRSF010372">
    <property type="entry name" value="PaiB"/>
    <property type="match status" value="1"/>
</dbReference>
<dbReference type="SUPFAM" id="SSF50475">
    <property type="entry name" value="FMN-binding split barrel"/>
    <property type="match status" value="1"/>
</dbReference>
<dbReference type="InterPro" id="IPR012349">
    <property type="entry name" value="Split_barrel_FMN-bd"/>
</dbReference>
<keyword evidence="2" id="KW-1185">Reference proteome</keyword>
<gene>
    <name evidence="1" type="ORF">GE115_01835</name>
</gene>
<dbReference type="Pfam" id="PF04299">
    <property type="entry name" value="FMN_bind_2"/>
    <property type="match status" value="1"/>
</dbReference>
<dbReference type="PANTHER" id="PTHR35802">
    <property type="entry name" value="PROTEASE SYNTHASE AND SPORULATION PROTEIN PAI 2"/>
    <property type="match status" value="1"/>
</dbReference>
<dbReference type="EMBL" id="WJIF01000001">
    <property type="protein sequence ID" value="MRG58617.1"/>
    <property type="molecule type" value="Genomic_DNA"/>
</dbReference>
<evidence type="ECO:0000313" key="2">
    <source>
        <dbReference type="Proteomes" id="UP000431080"/>
    </source>
</evidence>
<comment type="caution">
    <text evidence="1">The sequence shown here is derived from an EMBL/GenBank/DDBJ whole genome shotgun (WGS) entry which is preliminary data.</text>
</comment>
<name>A0A6I2F4H0_9MICO</name>
<protein>
    <submittedName>
        <fullName evidence="1">FMN-binding negative transcriptional regulator</fullName>
    </submittedName>
</protein>
<reference evidence="1 2" key="1">
    <citation type="submission" date="2019-10" db="EMBL/GenBank/DDBJ databases">
        <authorList>
            <person name="Nie G."/>
            <person name="Ming H."/>
            <person name="Yi B."/>
        </authorList>
    </citation>
    <scope>NUCLEOTIDE SEQUENCE [LARGE SCALE GENOMIC DNA]</scope>
    <source>
        <strain evidence="1 2">CFH 90414</strain>
    </source>
</reference>
<organism evidence="1 2">
    <name type="scientific">Agromyces agglutinans</name>
    <dbReference type="NCBI Taxonomy" id="2662258"/>
    <lineage>
        <taxon>Bacteria</taxon>
        <taxon>Bacillati</taxon>
        <taxon>Actinomycetota</taxon>
        <taxon>Actinomycetes</taxon>
        <taxon>Micrococcales</taxon>
        <taxon>Microbacteriaceae</taxon>
        <taxon>Agromyces</taxon>
    </lineage>
</organism>
<sequence>MRQNPSFTLASEEGVKRVIREHPWMTIVSDTDASGLVASHYPVLLDEDADGIVLLTHVGRPDEVLHELGRHEVLVIVQGPHGYISPGWYDAKPAVPTWNFVAAHLHGTPELLDDAENLRVLEALVDHFEDAMPEPRRMRGTAENSAYADRIASGTVGLRIRITRFTAKNKMSQNKPDETVDRIIGELEGDGPYASPALAAEMRRTHETLRAAKARSQA</sequence>
<dbReference type="RefSeq" id="WP_153683084.1">
    <property type="nucleotide sequence ID" value="NZ_WJIF01000001.1"/>
</dbReference>
<accession>A0A6I2F4H0</accession>
<evidence type="ECO:0000313" key="1">
    <source>
        <dbReference type="EMBL" id="MRG58617.1"/>
    </source>
</evidence>
<dbReference type="PANTHER" id="PTHR35802:SF1">
    <property type="entry name" value="PROTEASE SYNTHASE AND SPORULATION PROTEIN PAI 2"/>
    <property type="match status" value="1"/>
</dbReference>
<proteinExistence type="predicted"/>
<dbReference type="InterPro" id="IPR007396">
    <property type="entry name" value="TR_PAI2-type"/>
</dbReference>
<dbReference type="Proteomes" id="UP000431080">
    <property type="component" value="Unassembled WGS sequence"/>
</dbReference>
<dbReference type="Gene3D" id="2.30.110.10">
    <property type="entry name" value="Electron Transport, Fmn-binding Protein, Chain A"/>
    <property type="match status" value="1"/>
</dbReference>
<dbReference type="AlphaFoldDB" id="A0A6I2F4H0"/>